<dbReference type="NCBIfam" id="NF006086">
    <property type="entry name" value="PRK08235.1"/>
    <property type="match status" value="1"/>
</dbReference>
<dbReference type="SUPFAM" id="SSF53901">
    <property type="entry name" value="Thiolase-like"/>
    <property type="match status" value="2"/>
</dbReference>
<evidence type="ECO:0000256" key="2">
    <source>
        <dbReference type="ARBA" id="ARBA00012705"/>
    </source>
</evidence>
<keyword evidence="3 6" id="KW-0808">Transferase</keyword>
<dbReference type="Gene3D" id="3.40.47.10">
    <property type="match status" value="2"/>
</dbReference>
<dbReference type="InterPro" id="IPR020615">
    <property type="entry name" value="Thiolase_acyl_enz_int_AS"/>
</dbReference>
<dbReference type="CDD" id="cd00751">
    <property type="entry name" value="thiolase"/>
    <property type="match status" value="1"/>
</dbReference>
<evidence type="ECO:0000256" key="1">
    <source>
        <dbReference type="ARBA" id="ARBA00010982"/>
    </source>
</evidence>
<evidence type="ECO:0000313" key="9">
    <source>
        <dbReference type="EMBL" id="ODG91905.1"/>
    </source>
</evidence>
<evidence type="ECO:0000256" key="5">
    <source>
        <dbReference type="ARBA" id="ARBA00030755"/>
    </source>
</evidence>
<dbReference type="PROSITE" id="PS00737">
    <property type="entry name" value="THIOLASE_2"/>
    <property type="match status" value="1"/>
</dbReference>
<dbReference type="EC" id="2.3.1.9" evidence="2"/>
<sequence>MSKTVIVSAVRTPIGRFGGALKGFSAAQLGGIAIKETLNRVNHPLEMIDDVIMGTVLQGGQGQLPSRQALRNAGLPWETRSETINKVCASGMRSVMLSDLLIRSGESKRIVAGGMESMSNTPYYQTSIRWGNKMGNTELKDGLLVDGLTCSFTGVHMGTYGSEVAKLEDISREQQDEWALRSQQLAVESIKTGKFEEEIVTIESVGKKGVVTKIEVDECPREDTTIEKLAKLSPAFDRDGTITAGNAPGLNDAGAALLLMSEEEAKLNGYVPLATIVATESMAVEAKDFPRTPGYVIQKLLQKTNKKISDIDLFEINEAFAAVVLASAKIADIPLEKINVNGGAIALGHPIGASGARIIVTLINALKARGGGLGIAAICSGGGQGDAVLVEVR</sequence>
<dbReference type="InterPro" id="IPR020616">
    <property type="entry name" value="Thiolase_N"/>
</dbReference>
<dbReference type="InterPro" id="IPR020610">
    <property type="entry name" value="Thiolase_AS"/>
</dbReference>
<dbReference type="Pfam" id="PF02803">
    <property type="entry name" value="Thiolase_C"/>
    <property type="match status" value="1"/>
</dbReference>
<keyword evidence="4 6" id="KW-0012">Acyltransferase</keyword>
<dbReference type="NCBIfam" id="TIGR01930">
    <property type="entry name" value="AcCoA-C-Actrans"/>
    <property type="match status" value="1"/>
</dbReference>
<gene>
    <name evidence="9" type="ORF">BED47_05340</name>
</gene>
<evidence type="ECO:0000259" key="7">
    <source>
        <dbReference type="Pfam" id="PF00108"/>
    </source>
</evidence>
<evidence type="ECO:0000256" key="6">
    <source>
        <dbReference type="RuleBase" id="RU003557"/>
    </source>
</evidence>
<dbReference type="PROSITE" id="PS00099">
    <property type="entry name" value="THIOLASE_3"/>
    <property type="match status" value="1"/>
</dbReference>
<dbReference type="PANTHER" id="PTHR18919">
    <property type="entry name" value="ACETYL-COA C-ACYLTRANSFERASE"/>
    <property type="match status" value="1"/>
</dbReference>
<evidence type="ECO:0000256" key="4">
    <source>
        <dbReference type="ARBA" id="ARBA00023315"/>
    </source>
</evidence>
<comment type="caution">
    <text evidence="9">The sequence shown here is derived from an EMBL/GenBank/DDBJ whole genome shotgun (WGS) entry which is preliminary data.</text>
</comment>
<evidence type="ECO:0000313" key="10">
    <source>
        <dbReference type="Proteomes" id="UP000094580"/>
    </source>
</evidence>
<dbReference type="PIRSF" id="PIRSF000429">
    <property type="entry name" value="Ac-CoA_Ac_transf"/>
    <property type="match status" value="1"/>
</dbReference>
<dbReference type="Proteomes" id="UP000094580">
    <property type="component" value="Unassembled WGS sequence"/>
</dbReference>
<accession>A0ABX2ZQA1</accession>
<dbReference type="InterPro" id="IPR002155">
    <property type="entry name" value="Thiolase"/>
</dbReference>
<feature type="domain" description="Thiolase N-terminal" evidence="7">
    <location>
        <begin position="5"/>
        <end position="263"/>
    </location>
</feature>
<dbReference type="PANTHER" id="PTHR18919:SF107">
    <property type="entry name" value="ACETYL-COA ACETYLTRANSFERASE, CYTOSOLIC"/>
    <property type="match status" value="1"/>
</dbReference>
<organism evidence="9 10">
    <name type="scientific">Gottfriedia luciferensis</name>
    <dbReference type="NCBI Taxonomy" id="178774"/>
    <lineage>
        <taxon>Bacteria</taxon>
        <taxon>Bacillati</taxon>
        <taxon>Bacillota</taxon>
        <taxon>Bacilli</taxon>
        <taxon>Bacillales</taxon>
        <taxon>Bacillaceae</taxon>
        <taxon>Gottfriedia</taxon>
    </lineage>
</organism>
<dbReference type="InterPro" id="IPR020617">
    <property type="entry name" value="Thiolase_C"/>
</dbReference>
<proteinExistence type="inferred from homology"/>
<comment type="similarity">
    <text evidence="1 6">Belongs to the thiolase-like superfamily. Thiolase family.</text>
</comment>
<reference evidence="9 10" key="1">
    <citation type="submission" date="2016-07" db="EMBL/GenBank/DDBJ databases">
        <authorList>
            <person name="Townsley L."/>
            <person name="Shank E.A."/>
        </authorList>
    </citation>
    <scope>NUCLEOTIDE SEQUENCE [LARGE SCALE GENOMIC DNA]</scope>
    <source>
        <strain evidence="9 10">CH01</strain>
    </source>
</reference>
<dbReference type="InterPro" id="IPR020613">
    <property type="entry name" value="Thiolase_CS"/>
</dbReference>
<keyword evidence="10" id="KW-1185">Reference proteome</keyword>
<protein>
    <recommendedName>
        <fullName evidence="2">acetyl-CoA C-acetyltransferase</fullName>
        <ecNumber evidence="2">2.3.1.9</ecNumber>
    </recommendedName>
    <alternativeName>
        <fullName evidence="5">Acetoacetyl-CoA thiolase</fullName>
    </alternativeName>
</protein>
<dbReference type="InterPro" id="IPR016039">
    <property type="entry name" value="Thiolase-like"/>
</dbReference>
<dbReference type="Pfam" id="PF00108">
    <property type="entry name" value="Thiolase_N"/>
    <property type="match status" value="1"/>
</dbReference>
<evidence type="ECO:0000256" key="3">
    <source>
        <dbReference type="ARBA" id="ARBA00022679"/>
    </source>
</evidence>
<dbReference type="PROSITE" id="PS00098">
    <property type="entry name" value="THIOLASE_1"/>
    <property type="match status" value="1"/>
</dbReference>
<dbReference type="RefSeq" id="WP_069033716.1">
    <property type="nucleotide sequence ID" value="NZ_MDKC01000013.1"/>
</dbReference>
<dbReference type="EMBL" id="MDKC01000013">
    <property type="protein sequence ID" value="ODG91905.1"/>
    <property type="molecule type" value="Genomic_DNA"/>
</dbReference>
<name>A0ABX2ZQA1_9BACI</name>
<evidence type="ECO:0000259" key="8">
    <source>
        <dbReference type="Pfam" id="PF02803"/>
    </source>
</evidence>
<feature type="domain" description="Thiolase C-terminal" evidence="8">
    <location>
        <begin position="272"/>
        <end position="391"/>
    </location>
</feature>